<dbReference type="GO" id="GO:0016491">
    <property type="term" value="F:oxidoreductase activity"/>
    <property type="evidence" value="ECO:0007669"/>
    <property type="project" value="InterPro"/>
</dbReference>
<dbReference type="CDD" id="cd08276">
    <property type="entry name" value="MDR7"/>
    <property type="match status" value="1"/>
</dbReference>
<dbReference type="KEGG" id="salm:D0Y50_05950"/>
<dbReference type="OrthoDB" id="9773078at2"/>
<dbReference type="AlphaFoldDB" id="A0A346NKA5"/>
<dbReference type="SUPFAM" id="SSF50129">
    <property type="entry name" value="GroES-like"/>
    <property type="match status" value="1"/>
</dbReference>
<dbReference type="InterPro" id="IPR020843">
    <property type="entry name" value="ER"/>
</dbReference>
<reference evidence="2 3" key="1">
    <citation type="submission" date="2018-08" db="EMBL/GenBank/DDBJ databases">
        <title>Salinimonas sediminis sp. nov., a piezophilic bacterium isolated from a deep-sea sediment sample from the New Britain Trench.</title>
        <authorList>
            <person name="Cao J."/>
        </authorList>
    </citation>
    <scope>NUCLEOTIDE SEQUENCE [LARGE SCALE GENOMIC DNA]</scope>
    <source>
        <strain evidence="2 3">N102</strain>
    </source>
</reference>
<dbReference type="PANTHER" id="PTHR45033">
    <property type="match status" value="1"/>
</dbReference>
<proteinExistence type="predicted"/>
<dbReference type="Gene3D" id="3.90.180.10">
    <property type="entry name" value="Medium-chain alcohol dehydrogenases, catalytic domain"/>
    <property type="match status" value="1"/>
</dbReference>
<organism evidence="2 3">
    <name type="scientific">Salinimonas sediminis</name>
    <dbReference type="NCBI Taxonomy" id="2303538"/>
    <lineage>
        <taxon>Bacteria</taxon>
        <taxon>Pseudomonadati</taxon>
        <taxon>Pseudomonadota</taxon>
        <taxon>Gammaproteobacteria</taxon>
        <taxon>Alteromonadales</taxon>
        <taxon>Alteromonadaceae</taxon>
        <taxon>Alteromonas/Salinimonas group</taxon>
        <taxon>Salinimonas</taxon>
    </lineage>
</organism>
<protein>
    <submittedName>
        <fullName evidence="2">NAD(P)-dependent alcohol dehydrogenase</fullName>
    </submittedName>
</protein>
<dbReference type="Proteomes" id="UP000262073">
    <property type="component" value="Chromosome"/>
</dbReference>
<accession>A0A346NKA5</accession>
<evidence type="ECO:0000259" key="1">
    <source>
        <dbReference type="SMART" id="SM00829"/>
    </source>
</evidence>
<dbReference type="Gene3D" id="3.40.50.720">
    <property type="entry name" value="NAD(P)-binding Rossmann-like Domain"/>
    <property type="match status" value="1"/>
</dbReference>
<name>A0A346NKA5_9ALTE</name>
<dbReference type="PANTHER" id="PTHR45033:SF2">
    <property type="entry name" value="ZINC-TYPE ALCOHOL DEHYDROGENASE-LIKE PROTEIN C1773.06C"/>
    <property type="match status" value="1"/>
</dbReference>
<sequence>MQQVRIGTSYRIDALSLHQADTPQPGPYEVLIKVKAASLNYRDWEVINGQYHTNYPAGLVPLSDGAGEVVAVGAEVSGFTQGDRVASSFWQGWNAGELGLSPFARTLGGPINGMLSEYQVLPAHGVVRLPASLSYAQGATLPCAAVTAWQSLVTKGNISSGDWVLIQGTGGVSMFALQIARMHGARAIVLSSSDEKLAIASKLGATATINYTANPEWAEQVRLITEQQGVNHVVEVGGPTTFHQSLQCVAVGGQVNVVGYVGGKEGNLNPLQISQSHATVRGIAAGPASTLRALCQAIEANQLQPVIDSTYHWHEYKQALNHLAAGKHVGKIVLDFD</sequence>
<evidence type="ECO:0000313" key="2">
    <source>
        <dbReference type="EMBL" id="AXR05962.1"/>
    </source>
</evidence>
<dbReference type="InterPro" id="IPR013154">
    <property type="entry name" value="ADH-like_N"/>
</dbReference>
<dbReference type="InterPro" id="IPR011032">
    <property type="entry name" value="GroES-like_sf"/>
</dbReference>
<dbReference type="InterPro" id="IPR036291">
    <property type="entry name" value="NAD(P)-bd_dom_sf"/>
</dbReference>
<keyword evidence="3" id="KW-1185">Reference proteome</keyword>
<dbReference type="InterPro" id="IPR052711">
    <property type="entry name" value="Zinc_ADH-like"/>
</dbReference>
<dbReference type="SMART" id="SM00829">
    <property type="entry name" value="PKS_ER"/>
    <property type="match status" value="1"/>
</dbReference>
<dbReference type="Pfam" id="PF08240">
    <property type="entry name" value="ADH_N"/>
    <property type="match status" value="1"/>
</dbReference>
<dbReference type="EMBL" id="CP031769">
    <property type="protein sequence ID" value="AXR05962.1"/>
    <property type="molecule type" value="Genomic_DNA"/>
</dbReference>
<gene>
    <name evidence="2" type="ORF">D0Y50_05950</name>
</gene>
<dbReference type="SUPFAM" id="SSF51735">
    <property type="entry name" value="NAD(P)-binding Rossmann-fold domains"/>
    <property type="match status" value="1"/>
</dbReference>
<feature type="domain" description="Enoyl reductase (ER)" evidence="1">
    <location>
        <begin position="7"/>
        <end position="334"/>
    </location>
</feature>
<dbReference type="InterPro" id="IPR013149">
    <property type="entry name" value="ADH-like_C"/>
</dbReference>
<dbReference type="Pfam" id="PF00107">
    <property type="entry name" value="ADH_zinc_N"/>
    <property type="match status" value="1"/>
</dbReference>
<evidence type="ECO:0000313" key="3">
    <source>
        <dbReference type="Proteomes" id="UP000262073"/>
    </source>
</evidence>
<dbReference type="RefSeq" id="WP_117315944.1">
    <property type="nucleotide sequence ID" value="NZ_CP031769.1"/>
</dbReference>